<dbReference type="AlphaFoldDB" id="A0A8J7GJF5"/>
<sequence>MSTSIMSFVRVGLAAVAVVAALAIGGAAAASHHTTVTAEGQCQHAFPTCKPN</sequence>
<evidence type="ECO:0000313" key="3">
    <source>
        <dbReference type="Proteomes" id="UP000622552"/>
    </source>
</evidence>
<reference evidence="2" key="1">
    <citation type="submission" date="2020-11" db="EMBL/GenBank/DDBJ databases">
        <title>Sequencing the genomes of 1000 actinobacteria strains.</title>
        <authorList>
            <person name="Klenk H.-P."/>
        </authorList>
    </citation>
    <scope>NUCLEOTIDE SEQUENCE</scope>
    <source>
        <strain evidence="2">DSM 45356</strain>
    </source>
</reference>
<accession>A0A8J7GJF5</accession>
<name>A0A8J7GJF5_9ACTN</name>
<organism evidence="2 3">
    <name type="scientific">Longispora fulva</name>
    <dbReference type="NCBI Taxonomy" id="619741"/>
    <lineage>
        <taxon>Bacteria</taxon>
        <taxon>Bacillati</taxon>
        <taxon>Actinomycetota</taxon>
        <taxon>Actinomycetes</taxon>
        <taxon>Micromonosporales</taxon>
        <taxon>Micromonosporaceae</taxon>
        <taxon>Longispora</taxon>
    </lineage>
</organism>
<dbReference type="Proteomes" id="UP000622552">
    <property type="component" value="Unassembled WGS sequence"/>
</dbReference>
<keyword evidence="3" id="KW-1185">Reference proteome</keyword>
<evidence type="ECO:0000313" key="2">
    <source>
        <dbReference type="EMBL" id="MBG6139241.1"/>
    </source>
</evidence>
<proteinExistence type="predicted"/>
<comment type="caution">
    <text evidence="2">The sequence shown here is derived from an EMBL/GenBank/DDBJ whole genome shotgun (WGS) entry which is preliminary data.</text>
</comment>
<feature type="chain" id="PRO_5035270541" evidence="1">
    <location>
        <begin position="30"/>
        <end position="52"/>
    </location>
</feature>
<dbReference type="RefSeq" id="WP_197005917.1">
    <property type="nucleotide sequence ID" value="NZ_BONS01000012.1"/>
</dbReference>
<evidence type="ECO:0000256" key="1">
    <source>
        <dbReference type="SAM" id="SignalP"/>
    </source>
</evidence>
<protein>
    <submittedName>
        <fullName evidence="2">Uncharacterized protein</fullName>
    </submittedName>
</protein>
<feature type="signal peptide" evidence="1">
    <location>
        <begin position="1"/>
        <end position="29"/>
    </location>
</feature>
<dbReference type="EMBL" id="JADOUF010000001">
    <property type="protein sequence ID" value="MBG6139241.1"/>
    <property type="molecule type" value="Genomic_DNA"/>
</dbReference>
<keyword evidence="1" id="KW-0732">Signal</keyword>
<gene>
    <name evidence="2" type="ORF">IW245_005435</name>
</gene>